<keyword evidence="2 6" id="KW-0732">Signal</keyword>
<evidence type="ECO:0000256" key="6">
    <source>
        <dbReference type="SAM" id="SignalP"/>
    </source>
</evidence>
<dbReference type="InterPro" id="IPR006059">
    <property type="entry name" value="SBP"/>
</dbReference>
<dbReference type="InterPro" id="IPR050490">
    <property type="entry name" value="Bact_solute-bd_prot1"/>
</dbReference>
<dbReference type="Gene3D" id="3.40.190.10">
    <property type="entry name" value="Periplasmic binding protein-like II"/>
    <property type="match status" value="2"/>
</dbReference>
<dbReference type="EMBL" id="LELK01000001">
    <property type="protein sequence ID" value="KMM38304.1"/>
    <property type="molecule type" value="Genomic_DNA"/>
</dbReference>
<keyword evidence="1" id="KW-1003">Cell membrane</keyword>
<keyword evidence="5" id="KW-0449">Lipoprotein</keyword>
<dbReference type="PANTHER" id="PTHR43649:SF33">
    <property type="entry name" value="POLYGALACTURONAN_RHAMNOGALACTURONAN-BINDING PROTEIN YTCQ"/>
    <property type="match status" value="1"/>
</dbReference>
<evidence type="ECO:0000256" key="2">
    <source>
        <dbReference type="ARBA" id="ARBA00022729"/>
    </source>
</evidence>
<feature type="chain" id="PRO_5005269554" description="ABC transporter substrate-binding protein" evidence="6">
    <location>
        <begin position="30"/>
        <end position="491"/>
    </location>
</feature>
<dbReference type="STRING" id="157733.AB986_03040"/>
<evidence type="ECO:0008006" key="9">
    <source>
        <dbReference type="Google" id="ProtNLM"/>
    </source>
</evidence>
<protein>
    <recommendedName>
        <fullName evidence="9">ABC transporter substrate-binding protein</fullName>
    </recommendedName>
</protein>
<keyword evidence="8" id="KW-1185">Reference proteome</keyword>
<evidence type="ECO:0000313" key="7">
    <source>
        <dbReference type="EMBL" id="KMM38304.1"/>
    </source>
</evidence>
<dbReference type="PROSITE" id="PS51257">
    <property type="entry name" value="PROKAR_LIPOPROTEIN"/>
    <property type="match status" value="1"/>
</dbReference>
<keyword evidence="4" id="KW-0564">Palmitate</keyword>
<evidence type="ECO:0000256" key="1">
    <source>
        <dbReference type="ARBA" id="ARBA00022475"/>
    </source>
</evidence>
<accession>A0A0J6D1Y0</accession>
<dbReference type="Pfam" id="PF13416">
    <property type="entry name" value="SBP_bac_8"/>
    <property type="match status" value="1"/>
</dbReference>
<dbReference type="Proteomes" id="UP000035996">
    <property type="component" value="Unassembled WGS sequence"/>
</dbReference>
<name>A0A0J6D1Y0_9BACL</name>
<dbReference type="SUPFAM" id="SSF53850">
    <property type="entry name" value="Periplasmic binding protein-like II"/>
    <property type="match status" value="1"/>
</dbReference>
<reference evidence="7" key="1">
    <citation type="submission" date="2015-06" db="EMBL/GenBank/DDBJ databases">
        <authorList>
            <person name="Liu B."/>
            <person name="Wang J."/>
            <person name="Zhu Y."/>
            <person name="Liu G."/>
            <person name="Chen Q."/>
            <person name="Zheng C."/>
            <person name="Che J."/>
            <person name="Ge C."/>
            <person name="Shi H."/>
            <person name="Pan Z."/>
            <person name="Liu X."/>
        </authorList>
    </citation>
    <scope>NUCLEOTIDE SEQUENCE [LARGE SCALE GENOMIC DNA]</scope>
    <source>
        <strain evidence="7">DSM 16346</strain>
    </source>
</reference>
<sequence>MNRKKLRHVLIPALSLSLLLSACNLSSGADSESSSEEVEVIRQGVNLPDPENDVIKQELDDVLGFPVNLSVNPNDYENKLNVRLSAGDYPDLFQVSRAALVDYANKGLLLDLDPYMDDLQEVQDFIGEENVEKAKVNDKVYAVTVPASIPFYTYWVREDWLEALNMDMPKTVDDLYEVAKAFREDDPDGNGQKDTYGLTGSGVSAFQPILGAYGVGMPKSFYKEDGELVNSFHDPDMKEALTAVTKFVENDVTDPEIFSNTGNEPQQKAFQGKFGILFDGWANLTSDAYIEQYKAVDPNAEWVQLTAIEGPAGKSAGTWDIGQANGFYAIPKALEDQPEKLEKIFELLNYVASDEGSKLVQYGIEGEHYNKEDGKIVPTDKLAEEGGYFWLYQFAGRPEMEYLSTKFSKQTEYIEASADAPRIESLNGYIDYPEGYNSADADRFSEEEMIKFISGQRDLSEYDEFLNKLDTTFNYQMMLDKAEEDINKLDQ</sequence>
<dbReference type="PATRIC" id="fig|157733.3.peg.2823"/>
<organism evidence="7 8">
    <name type="scientific">Guptibacillus hwajinpoensis</name>
    <dbReference type="NCBI Taxonomy" id="208199"/>
    <lineage>
        <taxon>Bacteria</taxon>
        <taxon>Bacillati</taxon>
        <taxon>Bacillota</taxon>
        <taxon>Bacilli</taxon>
        <taxon>Bacillales</taxon>
        <taxon>Guptibacillaceae</taxon>
        <taxon>Guptibacillus</taxon>
    </lineage>
</organism>
<evidence type="ECO:0000313" key="8">
    <source>
        <dbReference type="Proteomes" id="UP000035996"/>
    </source>
</evidence>
<evidence type="ECO:0000256" key="5">
    <source>
        <dbReference type="ARBA" id="ARBA00023288"/>
    </source>
</evidence>
<proteinExistence type="predicted"/>
<gene>
    <name evidence="7" type="ORF">AB986_03040</name>
</gene>
<feature type="signal peptide" evidence="6">
    <location>
        <begin position="1"/>
        <end position="29"/>
    </location>
</feature>
<comment type="caution">
    <text evidence="7">The sequence shown here is derived from an EMBL/GenBank/DDBJ whole genome shotgun (WGS) entry which is preliminary data.</text>
</comment>
<evidence type="ECO:0000256" key="3">
    <source>
        <dbReference type="ARBA" id="ARBA00023136"/>
    </source>
</evidence>
<dbReference type="OrthoDB" id="9787283at2"/>
<dbReference type="PANTHER" id="PTHR43649">
    <property type="entry name" value="ARABINOSE-BINDING PROTEIN-RELATED"/>
    <property type="match status" value="1"/>
</dbReference>
<dbReference type="AlphaFoldDB" id="A0A0J6D1Y0"/>
<keyword evidence="3" id="KW-0472">Membrane</keyword>
<evidence type="ECO:0000256" key="4">
    <source>
        <dbReference type="ARBA" id="ARBA00023139"/>
    </source>
</evidence>
<dbReference type="RefSeq" id="WP_048309414.1">
    <property type="nucleotide sequence ID" value="NZ_CP119526.1"/>
</dbReference>